<keyword evidence="1 3" id="KW-0808">Transferase</keyword>
<dbReference type="PANTHER" id="PTHR12788">
    <property type="entry name" value="PROTEIN-TYROSINE SULFOTRANSFERASE 2"/>
    <property type="match status" value="1"/>
</dbReference>
<protein>
    <submittedName>
        <fullName evidence="3">Sulfotransferase domain-containing protein</fullName>
    </submittedName>
</protein>
<dbReference type="SMART" id="SM00028">
    <property type="entry name" value="TPR"/>
    <property type="match status" value="4"/>
</dbReference>
<name>A0A059FU36_9PROT</name>
<dbReference type="InterPro" id="IPR019734">
    <property type="entry name" value="TPR_rpt"/>
</dbReference>
<evidence type="ECO:0000256" key="1">
    <source>
        <dbReference type="ARBA" id="ARBA00022679"/>
    </source>
</evidence>
<accession>A0A059FU36</accession>
<dbReference type="InterPro" id="IPR027417">
    <property type="entry name" value="P-loop_NTPase"/>
</dbReference>
<dbReference type="PANTHER" id="PTHR12788:SF10">
    <property type="entry name" value="PROTEIN-TYROSINE SULFOTRANSFERASE"/>
    <property type="match status" value="1"/>
</dbReference>
<evidence type="ECO:0000313" key="4">
    <source>
        <dbReference type="Proteomes" id="UP000025171"/>
    </source>
</evidence>
<reference evidence="3 4" key="1">
    <citation type="journal article" date="2014" name="Antonie Van Leeuwenhoek">
        <title>Hyphomonas beringensis sp. nov. and Hyphomonas chukchiensis sp. nov., isolated from surface seawater of the Bering Sea and Chukchi Sea.</title>
        <authorList>
            <person name="Li C."/>
            <person name="Lai Q."/>
            <person name="Li G."/>
            <person name="Dong C."/>
            <person name="Wang J."/>
            <person name="Liao Y."/>
            <person name="Shao Z."/>
        </authorList>
    </citation>
    <scope>NUCLEOTIDE SEQUENCE [LARGE SCALE GENOMIC DNA]</scope>
    <source>
        <strain evidence="3 4">MHS-2</strain>
    </source>
</reference>
<evidence type="ECO:0000256" key="2">
    <source>
        <dbReference type="PROSITE-ProRule" id="PRU00339"/>
    </source>
</evidence>
<dbReference type="Pfam" id="PF13469">
    <property type="entry name" value="Sulfotransfer_3"/>
    <property type="match status" value="1"/>
</dbReference>
<sequence>MTIDNPNSGAARSGQPARFSPLHEARRLLGGKRYREAHALCRAMVEQDPDCADAFYVLGIISYEHGDFERALKLFEVAVQKGHPEPGPHVQAARCFAHLNMPKQALARIDAAKRLNPVDNYTLASIGATLSRLDRHEEAVVFHRKATQASPNDALSFFNLGSSLQFMGDFNGAKEAYRSALRIAPAYTPARVHLTLLTQHTPEHNDLPLLQEAWEKRHPDDAEGGLQLAHAIAKVHEDLADPESVMIWLDRGKALIRQLVPDQQVQDRASFDAAKTLAHALEQDPDTPADGPIFIVGLPRSGTTLVDRIISSHSEIISAGERTEFGACLHRGTGEASRDILDADVISRAAQIDLSAVGERYLESVRAILDGPQRFTDKMPINAFFAPAILAAIPTARVICLRRHPADSVLSIYRQLFAPSATHFRYAYHLESLANHVVAFHQLISTYVETLPKSRFMVIDYENLVENPGAETRRLLTFSGLAFEQACLDFHGNAAPVATASVAQVRQPMYTSSKGRWVRYREQLQPALEILRENGWMGQAD</sequence>
<dbReference type="SUPFAM" id="SSF48452">
    <property type="entry name" value="TPR-like"/>
    <property type="match status" value="1"/>
</dbReference>
<dbReference type="SUPFAM" id="SSF52540">
    <property type="entry name" value="P-loop containing nucleoside triphosphate hydrolases"/>
    <property type="match status" value="1"/>
</dbReference>
<dbReference type="OrthoDB" id="9800698at2"/>
<dbReference type="GO" id="GO:0008476">
    <property type="term" value="F:protein-tyrosine sulfotransferase activity"/>
    <property type="evidence" value="ECO:0007669"/>
    <property type="project" value="InterPro"/>
</dbReference>
<comment type="caution">
    <text evidence="3">The sequence shown here is derived from an EMBL/GenBank/DDBJ whole genome shotgun (WGS) entry which is preliminary data.</text>
</comment>
<keyword evidence="2" id="KW-0802">TPR repeat</keyword>
<dbReference type="EMBL" id="ARYK01000001">
    <property type="protein sequence ID" value="KCZ94102.1"/>
    <property type="molecule type" value="Genomic_DNA"/>
</dbReference>
<dbReference type="InterPro" id="IPR011990">
    <property type="entry name" value="TPR-like_helical_dom_sf"/>
</dbReference>
<organism evidence="3 4">
    <name type="scientific">Hyphomonas johnsonii MHS-2</name>
    <dbReference type="NCBI Taxonomy" id="1280950"/>
    <lineage>
        <taxon>Bacteria</taxon>
        <taxon>Pseudomonadati</taxon>
        <taxon>Pseudomonadota</taxon>
        <taxon>Alphaproteobacteria</taxon>
        <taxon>Hyphomonadales</taxon>
        <taxon>Hyphomonadaceae</taxon>
        <taxon>Hyphomonas</taxon>
    </lineage>
</organism>
<dbReference type="Gene3D" id="1.25.40.10">
    <property type="entry name" value="Tetratricopeptide repeat domain"/>
    <property type="match status" value="2"/>
</dbReference>
<dbReference type="PROSITE" id="PS50005">
    <property type="entry name" value="TPR"/>
    <property type="match status" value="2"/>
</dbReference>
<dbReference type="Pfam" id="PF13432">
    <property type="entry name" value="TPR_16"/>
    <property type="match status" value="1"/>
</dbReference>
<dbReference type="eggNOG" id="COG0457">
    <property type="taxonomic scope" value="Bacteria"/>
</dbReference>
<keyword evidence="4" id="KW-1185">Reference proteome</keyword>
<dbReference type="Proteomes" id="UP000025171">
    <property type="component" value="Unassembled WGS sequence"/>
</dbReference>
<dbReference type="Gene3D" id="3.40.50.300">
    <property type="entry name" value="P-loop containing nucleotide triphosphate hydrolases"/>
    <property type="match status" value="1"/>
</dbReference>
<dbReference type="PATRIC" id="fig|1280950.3.peg.403"/>
<feature type="repeat" description="TPR" evidence="2">
    <location>
        <begin position="154"/>
        <end position="187"/>
    </location>
</feature>
<dbReference type="AlphaFoldDB" id="A0A059FU36"/>
<feature type="repeat" description="TPR" evidence="2">
    <location>
        <begin position="52"/>
        <end position="85"/>
    </location>
</feature>
<proteinExistence type="predicted"/>
<evidence type="ECO:0000313" key="3">
    <source>
        <dbReference type="EMBL" id="KCZ94102.1"/>
    </source>
</evidence>
<dbReference type="STRING" id="1280950.HJO_01965"/>
<gene>
    <name evidence="3" type="ORF">HJO_01965</name>
</gene>
<dbReference type="RefSeq" id="WP_051617988.1">
    <property type="nucleotide sequence ID" value="NZ_ARYK01000001.1"/>
</dbReference>
<dbReference type="InterPro" id="IPR026634">
    <property type="entry name" value="TPST-like"/>
</dbReference>
<dbReference type="Pfam" id="PF13181">
    <property type="entry name" value="TPR_8"/>
    <property type="match status" value="1"/>
</dbReference>